<dbReference type="Gene3D" id="3.40.640.10">
    <property type="entry name" value="Type I PLP-dependent aspartate aminotransferase-like (Major domain)"/>
    <property type="match status" value="1"/>
</dbReference>
<dbReference type="EC" id="2.8.1.7" evidence="3"/>
<keyword evidence="8" id="KW-0456">Lyase</keyword>
<dbReference type="InterPro" id="IPR015422">
    <property type="entry name" value="PyrdxlP-dep_Trfase_small"/>
</dbReference>
<dbReference type="InterPro" id="IPR020578">
    <property type="entry name" value="Aminotrans_V_PyrdxlP_BS"/>
</dbReference>
<dbReference type="Gene3D" id="3.90.1150.10">
    <property type="entry name" value="Aspartate Aminotransferase, domain 1"/>
    <property type="match status" value="1"/>
</dbReference>
<reference evidence="8" key="1">
    <citation type="submission" date="2016-10" db="EMBL/GenBank/DDBJ databases">
        <title>Sequence of Gallionella enrichment culture.</title>
        <authorList>
            <person name="Poehlein A."/>
            <person name="Muehling M."/>
            <person name="Daniel R."/>
        </authorList>
    </citation>
    <scope>NUCLEOTIDE SEQUENCE</scope>
</reference>
<name>A0A1J5RM72_9ZZZZ</name>
<dbReference type="NCBIfam" id="TIGR01979">
    <property type="entry name" value="sufS"/>
    <property type="match status" value="1"/>
</dbReference>
<dbReference type="InterPro" id="IPR010970">
    <property type="entry name" value="Cys_dSase_SufS"/>
</dbReference>
<dbReference type="GO" id="GO:0016829">
    <property type="term" value="F:lyase activity"/>
    <property type="evidence" value="ECO:0007669"/>
    <property type="project" value="UniProtKB-KW"/>
</dbReference>
<dbReference type="PANTHER" id="PTHR43586">
    <property type="entry name" value="CYSTEINE DESULFURASE"/>
    <property type="match status" value="1"/>
</dbReference>
<dbReference type="PROSITE" id="PS00595">
    <property type="entry name" value="AA_TRANSFER_CLASS_5"/>
    <property type="match status" value="1"/>
</dbReference>
<accession>A0A1J5RM72</accession>
<evidence type="ECO:0000256" key="5">
    <source>
        <dbReference type="ARBA" id="ARBA00022898"/>
    </source>
</evidence>
<dbReference type="InterPro" id="IPR016454">
    <property type="entry name" value="Cysteine_dSase"/>
</dbReference>
<evidence type="ECO:0000256" key="1">
    <source>
        <dbReference type="ARBA" id="ARBA00001933"/>
    </source>
</evidence>
<dbReference type="PIRSF" id="PIRSF005572">
    <property type="entry name" value="NifS"/>
    <property type="match status" value="1"/>
</dbReference>
<dbReference type="SUPFAM" id="SSF53383">
    <property type="entry name" value="PLP-dependent transferases"/>
    <property type="match status" value="1"/>
</dbReference>
<keyword evidence="4 8" id="KW-0808">Transferase</keyword>
<dbReference type="InterPro" id="IPR015421">
    <property type="entry name" value="PyrdxlP-dep_Trfase_major"/>
</dbReference>
<comment type="cofactor">
    <cofactor evidence="1">
        <name>pyridoxal 5'-phosphate</name>
        <dbReference type="ChEBI" id="CHEBI:597326"/>
    </cofactor>
</comment>
<dbReference type="InterPro" id="IPR015424">
    <property type="entry name" value="PyrdxlP-dep_Trfase"/>
</dbReference>
<dbReference type="CDD" id="cd06453">
    <property type="entry name" value="SufS_like"/>
    <property type="match status" value="1"/>
</dbReference>
<evidence type="ECO:0000259" key="7">
    <source>
        <dbReference type="Pfam" id="PF00266"/>
    </source>
</evidence>
<dbReference type="GO" id="GO:0006534">
    <property type="term" value="P:cysteine metabolic process"/>
    <property type="evidence" value="ECO:0007669"/>
    <property type="project" value="InterPro"/>
</dbReference>
<comment type="caution">
    <text evidence="8">The sequence shown here is derived from an EMBL/GenBank/DDBJ whole genome shotgun (WGS) entry which is preliminary data.</text>
</comment>
<evidence type="ECO:0000313" key="8">
    <source>
        <dbReference type="EMBL" id="OIQ96825.1"/>
    </source>
</evidence>
<proteinExistence type="inferred from homology"/>
<organism evidence="8">
    <name type="scientific">mine drainage metagenome</name>
    <dbReference type="NCBI Taxonomy" id="410659"/>
    <lineage>
        <taxon>unclassified sequences</taxon>
        <taxon>metagenomes</taxon>
        <taxon>ecological metagenomes</taxon>
    </lineage>
</organism>
<dbReference type="PANTHER" id="PTHR43586:SF8">
    <property type="entry name" value="CYSTEINE DESULFURASE 1, CHLOROPLASTIC"/>
    <property type="match status" value="1"/>
</dbReference>
<evidence type="ECO:0000256" key="2">
    <source>
        <dbReference type="ARBA" id="ARBA00010447"/>
    </source>
</evidence>
<evidence type="ECO:0000256" key="6">
    <source>
        <dbReference type="ARBA" id="ARBA00050776"/>
    </source>
</evidence>
<sequence>MNARESRSPLGPQLAAVRAQFPILAQTARGRPLVYLDNAATTQKPLTVLDAMRAFALRDYANVHRGVHLLSQRATDAFEAARAKLAAFLHARGAGEIVFVRGATEAINLVAQSFVRPRLQPGDEVLVTAMEHHANIVPWQMVCEATGAKLRVLPMADDGALALDALPALLTARTRMLAVAHVSNVLGTVNDVARIARLAQARGVPVLVDGAQAVAHLPVDVQALGCDFYVFSGHKLYGPTGVGVLWGRAERLADMQPYQGGGDMIRTVSFERTTYADPPARFEAGTPHITGAIGLAAAIDFVQGLGWDAIAAHERALLELAQKKLSHIPGLRIYGTVAGKIGVVSFNVDGLHAHDLGTIVDTEGVAIRAGHHCAMPLMQRYGVAAMARASLGVYNTEDDVRALVRAVRKAHAMFSA</sequence>
<dbReference type="EMBL" id="MLJW01000142">
    <property type="protein sequence ID" value="OIQ96825.1"/>
    <property type="molecule type" value="Genomic_DNA"/>
</dbReference>
<comment type="catalytic activity">
    <reaction evidence="6">
        <text>(sulfur carrier)-H + L-cysteine = (sulfur carrier)-SH + L-alanine</text>
        <dbReference type="Rhea" id="RHEA:43892"/>
        <dbReference type="Rhea" id="RHEA-COMP:14737"/>
        <dbReference type="Rhea" id="RHEA-COMP:14739"/>
        <dbReference type="ChEBI" id="CHEBI:29917"/>
        <dbReference type="ChEBI" id="CHEBI:35235"/>
        <dbReference type="ChEBI" id="CHEBI:57972"/>
        <dbReference type="ChEBI" id="CHEBI:64428"/>
        <dbReference type="EC" id="2.8.1.7"/>
    </reaction>
</comment>
<dbReference type="GO" id="GO:0030170">
    <property type="term" value="F:pyridoxal phosphate binding"/>
    <property type="evidence" value="ECO:0007669"/>
    <property type="project" value="InterPro"/>
</dbReference>
<gene>
    <name evidence="8" type="primary">sufS_4</name>
    <name evidence="8" type="ORF">GALL_211510</name>
</gene>
<dbReference type="AlphaFoldDB" id="A0A1J5RM72"/>
<dbReference type="Pfam" id="PF00266">
    <property type="entry name" value="Aminotran_5"/>
    <property type="match status" value="1"/>
</dbReference>
<keyword evidence="5" id="KW-0663">Pyridoxal phosphate</keyword>
<evidence type="ECO:0000256" key="4">
    <source>
        <dbReference type="ARBA" id="ARBA00022679"/>
    </source>
</evidence>
<protein>
    <recommendedName>
        <fullName evidence="3">cysteine desulfurase</fullName>
        <ecNumber evidence="3">2.8.1.7</ecNumber>
    </recommendedName>
</protein>
<dbReference type="InterPro" id="IPR000192">
    <property type="entry name" value="Aminotrans_V_dom"/>
</dbReference>
<feature type="domain" description="Aminotransferase class V" evidence="7">
    <location>
        <begin position="34"/>
        <end position="403"/>
    </location>
</feature>
<comment type="similarity">
    <text evidence="2">Belongs to the class-V pyridoxal-phosphate-dependent aminotransferase family. Csd subfamily.</text>
</comment>
<dbReference type="GO" id="GO:0031071">
    <property type="term" value="F:cysteine desulfurase activity"/>
    <property type="evidence" value="ECO:0007669"/>
    <property type="project" value="UniProtKB-EC"/>
</dbReference>
<evidence type="ECO:0000256" key="3">
    <source>
        <dbReference type="ARBA" id="ARBA00012239"/>
    </source>
</evidence>